<feature type="domain" description="Cyclophilin-like" evidence="1">
    <location>
        <begin position="3"/>
        <end position="110"/>
    </location>
</feature>
<evidence type="ECO:0000313" key="3">
    <source>
        <dbReference type="Proteomes" id="UP000548326"/>
    </source>
</evidence>
<dbReference type="Proteomes" id="UP000548326">
    <property type="component" value="Unassembled WGS sequence"/>
</dbReference>
<proteinExistence type="predicted"/>
<dbReference type="Gene3D" id="2.40.100.20">
    <property type="match status" value="1"/>
</dbReference>
<reference evidence="2 3" key="1">
    <citation type="submission" date="2020-08" db="EMBL/GenBank/DDBJ databases">
        <title>Genomic Encyclopedia of Type Strains, Phase IV (KMG-V): Genome sequencing to study the core and pangenomes of soil and plant-associated prokaryotes.</title>
        <authorList>
            <person name="Whitman W."/>
        </authorList>
    </citation>
    <scope>NUCLEOTIDE SEQUENCE [LARGE SCALE GENOMIC DNA]</scope>
    <source>
        <strain evidence="2 3">MP601</strain>
    </source>
</reference>
<dbReference type="InterPro" id="IPR041183">
    <property type="entry name" value="Cyclophilin-like"/>
</dbReference>
<dbReference type="EMBL" id="JACHCA010000017">
    <property type="protein sequence ID" value="MBB6130832.1"/>
    <property type="molecule type" value="Genomic_DNA"/>
</dbReference>
<organism evidence="2 3">
    <name type="scientific">Mucilaginibacter lappiensis</name>
    <dbReference type="NCBI Taxonomy" id="354630"/>
    <lineage>
        <taxon>Bacteria</taxon>
        <taxon>Pseudomonadati</taxon>
        <taxon>Bacteroidota</taxon>
        <taxon>Sphingobacteriia</taxon>
        <taxon>Sphingobacteriales</taxon>
        <taxon>Sphingobacteriaceae</taxon>
        <taxon>Mucilaginibacter</taxon>
    </lineage>
</organism>
<name>A0A841JKN2_9SPHI</name>
<evidence type="ECO:0000259" key="1">
    <source>
        <dbReference type="Pfam" id="PF18050"/>
    </source>
</evidence>
<dbReference type="RefSeq" id="WP_260170979.1">
    <property type="nucleotide sequence ID" value="NZ_JACHCA010000017.1"/>
</dbReference>
<comment type="caution">
    <text evidence="2">The sequence shown here is derived from an EMBL/GenBank/DDBJ whole genome shotgun (WGS) entry which is preliminary data.</text>
</comment>
<accession>A0A841JKN2</accession>
<dbReference type="Pfam" id="PF18050">
    <property type="entry name" value="Cyclophil_like2"/>
    <property type="match status" value="1"/>
</dbReference>
<dbReference type="AlphaFoldDB" id="A0A841JKN2"/>
<evidence type="ECO:0000313" key="2">
    <source>
        <dbReference type="EMBL" id="MBB6130832.1"/>
    </source>
</evidence>
<sequence>MKIKIGSKTFTATLNDSEAAKAFKAMLPLSLKMDDINSNEKKYDFQKALPGNSRNPGNINTGDLMLWSGNTLVLFYKSFSTHYSYVKLGRIDDPSGLADALGTGSVTITYEL</sequence>
<protein>
    <recommendedName>
        <fullName evidence="1">Cyclophilin-like domain-containing protein</fullName>
    </recommendedName>
</protein>
<dbReference type="SUPFAM" id="SSF50891">
    <property type="entry name" value="Cyclophilin-like"/>
    <property type="match status" value="1"/>
</dbReference>
<dbReference type="InterPro" id="IPR029000">
    <property type="entry name" value="Cyclophilin-like_dom_sf"/>
</dbReference>
<gene>
    <name evidence="2" type="ORF">HDF22_004977</name>
</gene>